<dbReference type="RefSeq" id="WP_149778720.1">
    <property type="nucleotide sequence ID" value="NZ_FRCB01000002.1"/>
</dbReference>
<evidence type="ECO:0000256" key="2">
    <source>
        <dbReference type="ARBA" id="ARBA00022679"/>
    </source>
</evidence>
<dbReference type="Pfam" id="PF13649">
    <property type="entry name" value="Methyltransf_25"/>
    <property type="match status" value="1"/>
</dbReference>
<feature type="domain" description="Methyltransferase" evidence="3">
    <location>
        <begin position="42"/>
        <end position="135"/>
    </location>
</feature>
<evidence type="ECO:0000313" key="5">
    <source>
        <dbReference type="Proteomes" id="UP000322545"/>
    </source>
</evidence>
<proteinExistence type="predicted"/>
<organism evidence="4 5">
    <name type="scientific">Roseovarius litoreus</name>
    <dbReference type="NCBI Taxonomy" id="1155722"/>
    <lineage>
        <taxon>Bacteria</taxon>
        <taxon>Pseudomonadati</taxon>
        <taxon>Pseudomonadota</taxon>
        <taxon>Alphaproteobacteria</taxon>
        <taxon>Rhodobacterales</taxon>
        <taxon>Roseobacteraceae</taxon>
        <taxon>Roseovarius</taxon>
    </lineage>
</organism>
<dbReference type="GO" id="GO:0008168">
    <property type="term" value="F:methyltransferase activity"/>
    <property type="evidence" value="ECO:0007669"/>
    <property type="project" value="UniProtKB-KW"/>
</dbReference>
<dbReference type="SUPFAM" id="SSF53335">
    <property type="entry name" value="S-adenosyl-L-methionine-dependent methyltransferases"/>
    <property type="match status" value="1"/>
</dbReference>
<keyword evidence="2" id="KW-0808">Transferase</keyword>
<keyword evidence="1 4" id="KW-0489">Methyltransferase</keyword>
<evidence type="ECO:0000259" key="3">
    <source>
        <dbReference type="Pfam" id="PF13649"/>
    </source>
</evidence>
<keyword evidence="5" id="KW-1185">Reference proteome</keyword>
<reference evidence="4 5" key="1">
    <citation type="submission" date="2016-11" db="EMBL/GenBank/DDBJ databases">
        <authorList>
            <person name="Varghese N."/>
            <person name="Submissions S."/>
        </authorList>
    </citation>
    <scope>NUCLEOTIDE SEQUENCE [LARGE SCALE GENOMIC DNA]</scope>
    <source>
        <strain evidence="4 5">DSM 28249</strain>
    </source>
</reference>
<dbReference type="PANTHER" id="PTHR43861:SF1">
    <property type="entry name" value="TRANS-ACONITATE 2-METHYLTRANSFERASE"/>
    <property type="match status" value="1"/>
</dbReference>
<name>A0A1M7D1U6_9RHOB</name>
<sequence length="207" mass="22455">MGDAAFWDRVARRYAARPVRDAAAYETTLERTAAHLTGAQDVLELGCGTGATALRLAAHVGRLTGCDTSSEMIKIAGERLAEDGAQNVVFRRCDAFDPTFEPESFDAVLAFNLLHLLEDRPATLERVRVMLRPGGVLISKTICIGRGALHFRMLLGALRLAGLAPGGFGFMTPRDLEAQIIAARFEIVETGTYPARPPARFIVARKS</sequence>
<dbReference type="PANTHER" id="PTHR43861">
    <property type="entry name" value="TRANS-ACONITATE 2-METHYLTRANSFERASE-RELATED"/>
    <property type="match status" value="1"/>
</dbReference>
<protein>
    <submittedName>
        <fullName evidence="4">Ubiquinone/menaquinone biosynthesis C-methylase UbiE</fullName>
    </submittedName>
</protein>
<dbReference type="AlphaFoldDB" id="A0A1M7D1U6"/>
<evidence type="ECO:0000313" key="4">
    <source>
        <dbReference type="EMBL" id="SHL73440.1"/>
    </source>
</evidence>
<dbReference type="InterPro" id="IPR041698">
    <property type="entry name" value="Methyltransf_25"/>
</dbReference>
<gene>
    <name evidence="4" type="ORF">SAMN05443432_102391</name>
</gene>
<dbReference type="InterPro" id="IPR029063">
    <property type="entry name" value="SAM-dependent_MTases_sf"/>
</dbReference>
<accession>A0A1M7D1U6</accession>
<evidence type="ECO:0000256" key="1">
    <source>
        <dbReference type="ARBA" id="ARBA00022603"/>
    </source>
</evidence>
<dbReference type="EMBL" id="FRCB01000002">
    <property type="protein sequence ID" value="SHL73440.1"/>
    <property type="molecule type" value="Genomic_DNA"/>
</dbReference>
<dbReference type="CDD" id="cd02440">
    <property type="entry name" value="AdoMet_MTases"/>
    <property type="match status" value="1"/>
</dbReference>
<keyword evidence="4" id="KW-0830">Ubiquinone</keyword>
<dbReference type="GO" id="GO:0032259">
    <property type="term" value="P:methylation"/>
    <property type="evidence" value="ECO:0007669"/>
    <property type="project" value="UniProtKB-KW"/>
</dbReference>
<dbReference type="Gene3D" id="3.40.50.150">
    <property type="entry name" value="Vaccinia Virus protein VP39"/>
    <property type="match status" value="1"/>
</dbReference>
<dbReference type="Proteomes" id="UP000322545">
    <property type="component" value="Unassembled WGS sequence"/>
</dbReference>